<evidence type="ECO:0000313" key="7">
    <source>
        <dbReference type="EMBL" id="MDT0341367.1"/>
    </source>
</evidence>
<dbReference type="PROSITE" id="PS00107">
    <property type="entry name" value="PROTEIN_KINASE_ATP"/>
    <property type="match status" value="1"/>
</dbReference>
<dbReference type="Gene3D" id="1.10.510.10">
    <property type="entry name" value="Transferase(Phosphotransferase) domain 1"/>
    <property type="match status" value="1"/>
</dbReference>
<dbReference type="InterPro" id="IPR018391">
    <property type="entry name" value="PQQ_b-propeller_rpt"/>
</dbReference>
<evidence type="ECO:0000256" key="5">
    <source>
        <dbReference type="PROSITE-ProRule" id="PRU10141"/>
    </source>
</evidence>
<dbReference type="Pfam" id="PF00069">
    <property type="entry name" value="Pkinase"/>
    <property type="match status" value="1"/>
</dbReference>
<dbReference type="InterPro" id="IPR008271">
    <property type="entry name" value="Ser/Thr_kinase_AS"/>
</dbReference>
<keyword evidence="8" id="KW-1185">Reference proteome</keyword>
<dbReference type="InterPro" id="IPR002372">
    <property type="entry name" value="PQQ_rpt_dom"/>
</dbReference>
<dbReference type="SUPFAM" id="SSF50998">
    <property type="entry name" value="Quinoprotein alcohol dehydrogenase-like"/>
    <property type="match status" value="1"/>
</dbReference>
<dbReference type="GO" id="GO:0016301">
    <property type="term" value="F:kinase activity"/>
    <property type="evidence" value="ECO:0007669"/>
    <property type="project" value="UniProtKB-KW"/>
</dbReference>
<evidence type="ECO:0000259" key="6">
    <source>
        <dbReference type="PROSITE" id="PS50011"/>
    </source>
</evidence>
<accession>A0ABU2MIV6</accession>
<evidence type="ECO:0000256" key="2">
    <source>
        <dbReference type="ARBA" id="ARBA00022741"/>
    </source>
</evidence>
<sequence length="692" mass="73276">MAELGEPVADRLGGYVLERRLGAGGMGVVHLATSPSGRRVALKVIRPEYAEDPHFRARFRREVAAARKVGGAFTASVVDADPEGDPPWLATQFVPGDSLADRVERDGPLPVERAARLAAQLAEALSDIHRQGIVHRDLKPGNVLLAEDGVRVIDFGIALALTASRALTRTGAVVGTPAFMAPEQLTDPDQVGPATDVFALGSVLAFAVLGRSPFQAPNAAGAEPMAAAFAVVHKKPDLTGLPGELRPLVTACLAKNPRDRPDPATVLRLAVEAERRALAAAAPPAPRPPATGPSRRRLLGGAAAATVTAAAGGAAWALWPRGDETDGESDGGSGPLPAAWQLDMADLGMDDSLASRLNCRVADAERNWLLCDWRIGPVFLVDGTSGEVLWTYAPLGDELPAAHDWGGVHVRGDAVFVFYDDVLAKLSLETGEVVDDMTFNATHSVLLTDTVLAHRTEDALVLRELDTLQVRIEVVGGFGGATLLGTVGADLLVQMWPAPEDPRTLALVTDDGRSVLDVELPEGVFGSPWIDGRVAYFRAEREEGATNEYLRALHRLDLDRERWTRVDLPGDFHLWLATGQLLITDGVLYAYDGQGTLLAQDMATESVLWTATVDAGGRASELAVADGRLYLVGQHGRLLTLNAEDGGELWTAEPEGPRAGNGTGGWSAPAPLGDHVAAVTWTNVLFGLRAPG</sequence>
<dbReference type="SMART" id="SM00564">
    <property type="entry name" value="PQQ"/>
    <property type="match status" value="2"/>
</dbReference>
<dbReference type="Pfam" id="PF13360">
    <property type="entry name" value="PQQ_2"/>
    <property type="match status" value="1"/>
</dbReference>
<dbReference type="CDD" id="cd14014">
    <property type="entry name" value="STKc_PknB_like"/>
    <property type="match status" value="1"/>
</dbReference>
<evidence type="ECO:0000313" key="8">
    <source>
        <dbReference type="Proteomes" id="UP001183246"/>
    </source>
</evidence>
<dbReference type="InterPro" id="IPR017441">
    <property type="entry name" value="Protein_kinase_ATP_BS"/>
</dbReference>
<reference evidence="8" key="1">
    <citation type="submission" date="2023-07" db="EMBL/GenBank/DDBJ databases">
        <title>30 novel species of actinomycetes from the DSMZ collection.</title>
        <authorList>
            <person name="Nouioui I."/>
        </authorList>
    </citation>
    <scope>NUCLEOTIDE SEQUENCE [LARGE SCALE GENOMIC DNA]</scope>
    <source>
        <strain evidence="8">DSM 44938</strain>
    </source>
</reference>
<dbReference type="Proteomes" id="UP001183246">
    <property type="component" value="Unassembled WGS sequence"/>
</dbReference>
<gene>
    <name evidence="7" type="ORF">RM590_01670</name>
</gene>
<dbReference type="InterPro" id="IPR015943">
    <property type="entry name" value="WD40/YVTN_repeat-like_dom_sf"/>
</dbReference>
<keyword evidence="3 7" id="KW-0418">Kinase</keyword>
<protein>
    <submittedName>
        <fullName evidence="7">Protein kinase</fullName>
    </submittedName>
</protein>
<evidence type="ECO:0000256" key="4">
    <source>
        <dbReference type="ARBA" id="ARBA00022840"/>
    </source>
</evidence>
<evidence type="ECO:0000256" key="3">
    <source>
        <dbReference type="ARBA" id="ARBA00022777"/>
    </source>
</evidence>
<dbReference type="PANTHER" id="PTHR43289">
    <property type="entry name" value="MITOGEN-ACTIVATED PROTEIN KINASE KINASE KINASE 20-RELATED"/>
    <property type="match status" value="1"/>
</dbReference>
<dbReference type="SUPFAM" id="SSF50969">
    <property type="entry name" value="YVTN repeat-like/Quinoprotein amine dehydrogenase"/>
    <property type="match status" value="1"/>
</dbReference>
<organism evidence="7 8">
    <name type="scientific">Streptomyces litchfieldiae</name>
    <dbReference type="NCBI Taxonomy" id="3075543"/>
    <lineage>
        <taxon>Bacteria</taxon>
        <taxon>Bacillati</taxon>
        <taxon>Actinomycetota</taxon>
        <taxon>Actinomycetes</taxon>
        <taxon>Kitasatosporales</taxon>
        <taxon>Streptomycetaceae</taxon>
        <taxon>Streptomyces</taxon>
    </lineage>
</organism>
<dbReference type="InterPro" id="IPR011044">
    <property type="entry name" value="Quino_amine_DH_bsu"/>
</dbReference>
<dbReference type="Gene3D" id="3.30.200.20">
    <property type="entry name" value="Phosphorylase Kinase, domain 1"/>
    <property type="match status" value="1"/>
</dbReference>
<keyword evidence="1" id="KW-0808">Transferase</keyword>
<dbReference type="EMBL" id="JAVREL010000001">
    <property type="protein sequence ID" value="MDT0341367.1"/>
    <property type="molecule type" value="Genomic_DNA"/>
</dbReference>
<name>A0ABU2MIV6_9ACTN</name>
<proteinExistence type="predicted"/>
<dbReference type="Gene3D" id="2.130.10.10">
    <property type="entry name" value="YVTN repeat-like/Quinoprotein amine dehydrogenase"/>
    <property type="match status" value="1"/>
</dbReference>
<dbReference type="SMART" id="SM00220">
    <property type="entry name" value="S_TKc"/>
    <property type="match status" value="1"/>
</dbReference>
<dbReference type="InterPro" id="IPR011047">
    <property type="entry name" value="Quinoprotein_ADH-like_sf"/>
</dbReference>
<evidence type="ECO:0000256" key="1">
    <source>
        <dbReference type="ARBA" id="ARBA00022679"/>
    </source>
</evidence>
<dbReference type="PROSITE" id="PS00108">
    <property type="entry name" value="PROTEIN_KINASE_ST"/>
    <property type="match status" value="1"/>
</dbReference>
<keyword evidence="2 5" id="KW-0547">Nucleotide-binding</keyword>
<keyword evidence="4 5" id="KW-0067">ATP-binding</keyword>
<dbReference type="PROSITE" id="PS50011">
    <property type="entry name" value="PROTEIN_KINASE_DOM"/>
    <property type="match status" value="1"/>
</dbReference>
<dbReference type="SUPFAM" id="SSF56112">
    <property type="entry name" value="Protein kinase-like (PK-like)"/>
    <property type="match status" value="1"/>
</dbReference>
<dbReference type="RefSeq" id="WP_311702485.1">
    <property type="nucleotide sequence ID" value="NZ_JAVREL010000001.1"/>
</dbReference>
<feature type="domain" description="Protein kinase" evidence="6">
    <location>
        <begin position="15"/>
        <end position="278"/>
    </location>
</feature>
<dbReference type="PANTHER" id="PTHR43289:SF34">
    <property type="entry name" value="SERINE_THREONINE-PROTEIN KINASE YBDM-RELATED"/>
    <property type="match status" value="1"/>
</dbReference>
<dbReference type="InterPro" id="IPR011009">
    <property type="entry name" value="Kinase-like_dom_sf"/>
</dbReference>
<dbReference type="InterPro" id="IPR000719">
    <property type="entry name" value="Prot_kinase_dom"/>
</dbReference>
<feature type="binding site" evidence="5">
    <location>
        <position position="43"/>
    </location>
    <ligand>
        <name>ATP</name>
        <dbReference type="ChEBI" id="CHEBI:30616"/>
    </ligand>
</feature>
<comment type="caution">
    <text evidence="7">The sequence shown here is derived from an EMBL/GenBank/DDBJ whole genome shotgun (WGS) entry which is preliminary data.</text>
</comment>